<evidence type="ECO:0000256" key="1">
    <source>
        <dbReference type="PIRSR" id="PIRSR640198-1"/>
    </source>
</evidence>
<feature type="region of interest" description="Disordered" evidence="3">
    <location>
        <begin position="169"/>
        <end position="188"/>
    </location>
</feature>
<dbReference type="PANTHER" id="PTHR13504">
    <property type="entry name" value="FIDO DOMAIN-CONTAINING PROTEIN DDB_G0283145"/>
    <property type="match status" value="1"/>
</dbReference>
<evidence type="ECO:0000259" key="4">
    <source>
        <dbReference type="PROSITE" id="PS51459"/>
    </source>
</evidence>
<sequence length="546" mass="59773">MRDHENGTGSKEEKADGRRSRNVHRPDTAPPDRPRGLSGLQTTVGNAAVVQMLRRAGHAWAHEEHRHSAGCGHRPDEQTAPAVQLSAVHNILRTSGQPMDDATRTDMEARLGADFSDVRIHNDSAARASATEIGARAYTSGNHVVIGTGGTDKHTLAHELTHVIQQRQGPVAGTDNGTGLKVSEPSDRFEREAEANATRVMRRSVLSPARTEGGVGGGARTDVPVQRSVMPVVVQRAGCFDGLRTIFHRRSQRPGATSLEAIWREYGDAMLPNLERHVQEPLTAEQRQSFQGRWEEIRERAAQVAELDPDLLVGALREIGDIRLQGSSTAAGAGVAPQEDAQPATIQWEEADRMVQNWAEQHEHPTMERIKELHRVLASGQENNNGEAGQLRDAPSPPMGKNAYFIPGTHVSQAMAEFVRWYNEEVSKSEGERMPPVELAAKVYQYLVSIHPYRDGNGRLSRLVMDWVCRLHGLPAPALGAEDTQIAAFGRTKPGEGVDRQNSASAIEVVEKVTSRLESALDMLLREAPGTERLRRESRESGGPSS</sequence>
<proteinExistence type="predicted"/>
<dbReference type="Gene3D" id="1.10.3290.10">
    <property type="entry name" value="Fido-like domain"/>
    <property type="match status" value="1"/>
</dbReference>
<protein>
    <submittedName>
        <fullName evidence="5">DUF4157 domain-containing protein</fullName>
    </submittedName>
</protein>
<accession>A0A6G3SJJ4</accession>
<dbReference type="Pfam" id="PF13699">
    <property type="entry name" value="eCIS_core"/>
    <property type="match status" value="1"/>
</dbReference>
<dbReference type="EMBL" id="JAAGMK010000078">
    <property type="protein sequence ID" value="NEB83186.1"/>
    <property type="molecule type" value="Genomic_DNA"/>
</dbReference>
<name>A0A6G3SJJ4_STRAQ</name>
<feature type="region of interest" description="Disordered" evidence="3">
    <location>
        <begin position="1"/>
        <end position="40"/>
    </location>
</feature>
<gene>
    <name evidence="5" type="ORF">G3I43_03110</name>
</gene>
<organism evidence="5">
    <name type="scientific">Streptomyces anulatus</name>
    <name type="common">Streptomyces chrysomallus</name>
    <dbReference type="NCBI Taxonomy" id="1892"/>
    <lineage>
        <taxon>Bacteria</taxon>
        <taxon>Bacillati</taxon>
        <taxon>Actinomycetota</taxon>
        <taxon>Actinomycetes</taxon>
        <taxon>Kitasatosporales</taxon>
        <taxon>Streptomycetaceae</taxon>
        <taxon>Streptomyces</taxon>
    </lineage>
</organism>
<dbReference type="InterPro" id="IPR025295">
    <property type="entry name" value="eCIS_core_dom"/>
</dbReference>
<reference evidence="5" key="1">
    <citation type="submission" date="2020-01" db="EMBL/GenBank/DDBJ databases">
        <title>Insect and environment-associated Actinomycetes.</title>
        <authorList>
            <person name="Currrie C."/>
            <person name="Chevrette M."/>
            <person name="Carlson C."/>
            <person name="Stubbendieck R."/>
            <person name="Wendt-Pienkowski E."/>
        </authorList>
    </citation>
    <scope>NUCLEOTIDE SEQUENCE</scope>
    <source>
        <strain evidence="5">SID505</strain>
    </source>
</reference>
<dbReference type="RefSeq" id="WP_164256543.1">
    <property type="nucleotide sequence ID" value="NZ_JAAGMK010000078.1"/>
</dbReference>
<dbReference type="InterPro" id="IPR036597">
    <property type="entry name" value="Fido-like_dom_sf"/>
</dbReference>
<feature type="active site" evidence="1">
    <location>
        <position position="451"/>
    </location>
</feature>
<feature type="compositionally biased region" description="Basic and acidic residues" evidence="3">
    <location>
        <begin position="1"/>
        <end position="35"/>
    </location>
</feature>
<dbReference type="SUPFAM" id="SSF140931">
    <property type="entry name" value="Fic-like"/>
    <property type="match status" value="1"/>
</dbReference>
<evidence type="ECO:0000313" key="5">
    <source>
        <dbReference type="EMBL" id="NEB83186.1"/>
    </source>
</evidence>
<evidence type="ECO:0000256" key="3">
    <source>
        <dbReference type="SAM" id="MobiDB-lite"/>
    </source>
</evidence>
<dbReference type="PANTHER" id="PTHR13504:SF38">
    <property type="entry name" value="FIDO DOMAIN-CONTAINING PROTEIN"/>
    <property type="match status" value="1"/>
</dbReference>
<dbReference type="GO" id="GO:0005524">
    <property type="term" value="F:ATP binding"/>
    <property type="evidence" value="ECO:0007669"/>
    <property type="project" value="UniProtKB-KW"/>
</dbReference>
<dbReference type="InterPro" id="IPR003812">
    <property type="entry name" value="Fido"/>
</dbReference>
<evidence type="ECO:0000256" key="2">
    <source>
        <dbReference type="PIRSR" id="PIRSR640198-2"/>
    </source>
</evidence>
<dbReference type="Pfam" id="PF02661">
    <property type="entry name" value="Fic"/>
    <property type="match status" value="1"/>
</dbReference>
<keyword evidence="2" id="KW-0067">ATP-binding</keyword>
<dbReference type="PROSITE" id="PS51459">
    <property type="entry name" value="FIDO"/>
    <property type="match status" value="1"/>
</dbReference>
<comment type="caution">
    <text evidence="5">The sequence shown here is derived from an EMBL/GenBank/DDBJ whole genome shotgun (WGS) entry which is preliminary data.</text>
</comment>
<dbReference type="InterPro" id="IPR040198">
    <property type="entry name" value="Fido_containing"/>
</dbReference>
<dbReference type="AlphaFoldDB" id="A0A6G3SJJ4"/>
<feature type="domain" description="Fido" evidence="4">
    <location>
        <begin position="365"/>
        <end position="512"/>
    </location>
</feature>
<feature type="binding site" evidence="2">
    <location>
        <begin position="455"/>
        <end position="462"/>
    </location>
    <ligand>
        <name>ATP</name>
        <dbReference type="ChEBI" id="CHEBI:30616"/>
    </ligand>
</feature>
<keyword evidence="2" id="KW-0547">Nucleotide-binding</keyword>